<proteinExistence type="predicted"/>
<reference evidence="1 2" key="1">
    <citation type="submission" date="2014-07" db="EMBL/GenBank/DDBJ databases">
        <title>Comparative genomic insights into amoeba endosymbionts belonging to the families of Holosporaceae and Candidatus Midichloriaceae within Rickettsiales.</title>
        <authorList>
            <person name="Wang Z."/>
            <person name="Wu M."/>
        </authorList>
    </citation>
    <scope>NUCLEOTIDE SEQUENCE [LARGE SCALE GENOMIC DNA]</scope>
    <source>
        <strain evidence="1">PRA3</strain>
    </source>
</reference>
<sequence>MKKFFLSYGLFLTVIAIMCRDTARPAEVLEINKCDVGACSNSAPFTRKARELETINLIMNHVKPQGAVGTRKSLKISGCSEYYKAIEQGKYSLL</sequence>
<protein>
    <submittedName>
        <fullName evidence="1">Uncharacterized protein</fullName>
    </submittedName>
</protein>
<gene>
    <name evidence="1" type="ORF">ID47_05700</name>
</gene>
<organism evidence="1 2">
    <name type="scientific">Candidatus Odyssella acanthamoebae</name>
    <dbReference type="NCBI Taxonomy" id="91604"/>
    <lineage>
        <taxon>Bacteria</taxon>
        <taxon>Pseudomonadati</taxon>
        <taxon>Pseudomonadota</taxon>
        <taxon>Alphaproteobacteria</taxon>
        <taxon>Holosporales</taxon>
        <taxon>Candidatus Paracaedibacteraceae</taxon>
        <taxon>Candidatus Odyssella</taxon>
    </lineage>
</organism>
<dbReference type="EMBL" id="CP008941">
    <property type="protein sequence ID" value="AIK96336.1"/>
    <property type="molecule type" value="Genomic_DNA"/>
</dbReference>
<dbReference type="AlphaFoldDB" id="A0A077AVA8"/>
<accession>A0A077AVA8</accession>
<dbReference type="HOGENOM" id="CLU_2380898_0_0_5"/>
<dbReference type="KEGG" id="paca:ID47_05700"/>
<dbReference type="Proteomes" id="UP000028926">
    <property type="component" value="Chromosome"/>
</dbReference>
<name>A0A077AVA8_9PROT</name>
<evidence type="ECO:0000313" key="2">
    <source>
        <dbReference type="Proteomes" id="UP000028926"/>
    </source>
</evidence>
<evidence type="ECO:0000313" key="1">
    <source>
        <dbReference type="EMBL" id="AIK96336.1"/>
    </source>
</evidence>
<keyword evidence="2" id="KW-1185">Reference proteome</keyword>